<feature type="transmembrane region" description="Helical" evidence="6">
    <location>
        <begin position="433"/>
        <end position="450"/>
    </location>
</feature>
<dbReference type="Proteomes" id="UP000007304">
    <property type="component" value="Unassembled WGS sequence"/>
</dbReference>
<evidence type="ECO:0000256" key="6">
    <source>
        <dbReference type="SAM" id="Phobius"/>
    </source>
</evidence>
<dbReference type="InParanoid" id="H6BU35"/>
<dbReference type="OMA" id="SEIWHEI"/>
<dbReference type="RefSeq" id="XP_009156073.1">
    <property type="nucleotide sequence ID" value="XM_009157825.1"/>
</dbReference>
<dbReference type="Pfam" id="PF07690">
    <property type="entry name" value="MFS_1"/>
    <property type="match status" value="1"/>
</dbReference>
<keyword evidence="5 6" id="KW-0472">Membrane</keyword>
<feature type="transmembrane region" description="Helical" evidence="6">
    <location>
        <begin position="221"/>
        <end position="244"/>
    </location>
</feature>
<keyword evidence="3 6" id="KW-0812">Transmembrane</keyword>
<evidence type="ECO:0000256" key="2">
    <source>
        <dbReference type="ARBA" id="ARBA00022448"/>
    </source>
</evidence>
<dbReference type="GO" id="GO:0022857">
    <property type="term" value="F:transmembrane transporter activity"/>
    <property type="evidence" value="ECO:0007669"/>
    <property type="project" value="InterPro"/>
</dbReference>
<evidence type="ECO:0000256" key="5">
    <source>
        <dbReference type="ARBA" id="ARBA00023136"/>
    </source>
</evidence>
<dbReference type="FunFam" id="1.20.1250.20:FF:000106">
    <property type="entry name" value="MFS transporter, putative"/>
    <property type="match status" value="1"/>
</dbReference>
<dbReference type="Gene3D" id="1.20.1250.20">
    <property type="entry name" value="MFS general substrate transporter like domains"/>
    <property type="match status" value="1"/>
</dbReference>
<reference evidence="7" key="1">
    <citation type="submission" date="2011-07" db="EMBL/GenBank/DDBJ databases">
        <title>The Genome Sequence of Exophiala (Wangiella) dermatitidis NIH/UT8656.</title>
        <authorList>
            <consortium name="The Broad Institute Genome Sequencing Platform"/>
            <person name="Cuomo C."/>
            <person name="Wang Z."/>
            <person name="Hunicke-Smith S."/>
            <person name="Szanislo P.J."/>
            <person name="Earl A."/>
            <person name="Young S.K."/>
            <person name="Zeng Q."/>
            <person name="Gargeya S."/>
            <person name="Fitzgerald M."/>
            <person name="Haas B."/>
            <person name="Abouelleil A."/>
            <person name="Alvarado L."/>
            <person name="Arachchi H.M."/>
            <person name="Berlin A."/>
            <person name="Brown A."/>
            <person name="Chapman S.B."/>
            <person name="Chen Z."/>
            <person name="Dunbar C."/>
            <person name="Freedman E."/>
            <person name="Gearin G."/>
            <person name="Gellesch M."/>
            <person name="Goldberg J."/>
            <person name="Griggs A."/>
            <person name="Gujja S."/>
            <person name="Heiman D."/>
            <person name="Howarth C."/>
            <person name="Larson L."/>
            <person name="Lui A."/>
            <person name="MacDonald P.J.P."/>
            <person name="Montmayeur A."/>
            <person name="Murphy C."/>
            <person name="Neiman D."/>
            <person name="Pearson M."/>
            <person name="Priest M."/>
            <person name="Roberts A."/>
            <person name="Saif S."/>
            <person name="Shea T."/>
            <person name="Shenoy N."/>
            <person name="Sisk P."/>
            <person name="Stolte C."/>
            <person name="Sykes S."/>
            <person name="Wortman J."/>
            <person name="Nusbaum C."/>
            <person name="Birren B."/>
        </authorList>
    </citation>
    <scope>NUCLEOTIDE SEQUENCE</scope>
    <source>
        <strain evidence="7">NIH/UT8656</strain>
    </source>
</reference>
<dbReference type="GeneID" id="20308381"/>
<organism evidence="7 8">
    <name type="scientific">Exophiala dermatitidis (strain ATCC 34100 / CBS 525.76 / NIH/UT8656)</name>
    <name type="common">Black yeast</name>
    <name type="synonym">Wangiella dermatitidis</name>
    <dbReference type="NCBI Taxonomy" id="858893"/>
    <lineage>
        <taxon>Eukaryota</taxon>
        <taxon>Fungi</taxon>
        <taxon>Dikarya</taxon>
        <taxon>Ascomycota</taxon>
        <taxon>Pezizomycotina</taxon>
        <taxon>Eurotiomycetes</taxon>
        <taxon>Chaetothyriomycetidae</taxon>
        <taxon>Chaetothyriales</taxon>
        <taxon>Herpotrichiellaceae</taxon>
        <taxon>Exophiala</taxon>
    </lineage>
</organism>
<gene>
    <name evidence="7" type="ORF">HMPREF1120_03742</name>
</gene>
<protein>
    <submittedName>
        <fullName evidence="7">Retrograde regulation protein 2</fullName>
    </submittedName>
</protein>
<dbReference type="InterPro" id="IPR036259">
    <property type="entry name" value="MFS_trans_sf"/>
</dbReference>
<dbReference type="EMBL" id="JH226132">
    <property type="protein sequence ID" value="EHY55612.1"/>
    <property type="molecule type" value="Genomic_DNA"/>
</dbReference>
<dbReference type="VEuPathDB" id="FungiDB:HMPREF1120_03742"/>
<evidence type="ECO:0000256" key="1">
    <source>
        <dbReference type="ARBA" id="ARBA00004141"/>
    </source>
</evidence>
<dbReference type="FunFam" id="1.20.1250.20:FF:000247">
    <property type="entry name" value="MFS general substrate transporter"/>
    <property type="match status" value="1"/>
</dbReference>
<dbReference type="PANTHER" id="PTHR43791">
    <property type="entry name" value="PERMEASE-RELATED"/>
    <property type="match status" value="1"/>
</dbReference>
<dbReference type="GO" id="GO:0016020">
    <property type="term" value="C:membrane"/>
    <property type="evidence" value="ECO:0007669"/>
    <property type="project" value="UniProtKB-SubCell"/>
</dbReference>
<dbReference type="AlphaFoldDB" id="H6BU35"/>
<dbReference type="SUPFAM" id="SSF103473">
    <property type="entry name" value="MFS general substrate transporter"/>
    <property type="match status" value="1"/>
</dbReference>
<feature type="transmembrane region" description="Helical" evidence="6">
    <location>
        <begin position="256"/>
        <end position="277"/>
    </location>
</feature>
<dbReference type="PANTHER" id="PTHR43791:SF65">
    <property type="entry name" value="MAJOR FACILITATOR SUPERFAMILY (MFS) PROFILE DOMAIN-CONTAINING PROTEIN-RELATED"/>
    <property type="match status" value="1"/>
</dbReference>
<name>H6BU35_EXODN</name>
<dbReference type="eggNOG" id="KOG2533">
    <property type="taxonomic scope" value="Eukaryota"/>
</dbReference>
<accession>H6BU35</accession>
<evidence type="ECO:0000256" key="4">
    <source>
        <dbReference type="ARBA" id="ARBA00022989"/>
    </source>
</evidence>
<comment type="subcellular location">
    <subcellularLocation>
        <location evidence="1">Membrane</location>
        <topology evidence="1">Multi-pass membrane protein</topology>
    </subcellularLocation>
</comment>
<feature type="transmembrane region" description="Helical" evidence="6">
    <location>
        <begin position="462"/>
        <end position="480"/>
    </location>
</feature>
<feature type="transmembrane region" description="Helical" evidence="6">
    <location>
        <begin position="531"/>
        <end position="552"/>
    </location>
</feature>
<dbReference type="HOGENOM" id="CLU_001265_2_0_1"/>
<evidence type="ECO:0000313" key="8">
    <source>
        <dbReference type="Proteomes" id="UP000007304"/>
    </source>
</evidence>
<evidence type="ECO:0000256" key="3">
    <source>
        <dbReference type="ARBA" id="ARBA00022692"/>
    </source>
</evidence>
<sequence length="590" mass="67531">MSTVFHIGKGKHRGLDDALLPNTSSISLDDEQAEALLKPDGSGSAVPLANSHEIEPLGLPHHEKRFWFQRGQAYDPSAVATQPSVFDDPDTAKEYQPLPDWENIHRFDPSARWTWGEEHTLIRKIDVRIMIFACIMFMALELDRANITQALTDNFLEDLGLTTNDYNLGNTLFKFSFLCAEVPSQLVSKWMGPDRWIPMQMVLWSVVAVSQFRLAGRTSFLACRCLLGILQGGFIPDVILYLSYFYKHHELSLRLGFFWTAMSLADIVSGFVAYGVLHMRGVHHQSGWRWLFLVEGLLTMIIGILAFGMMPASPTHTASWFRGRQGWFTKREEIIMVNRVIREDPSKGGMHNRQAISPSLLWQSLKDFDLWPLYVLGLTFQIPMTPPQQYLTLSLRGLGFDTFQTNLLAIPYTAFHMCNMMLVTYLAEVFREITLIAILGQVWALPFLIYFNTVDTSQTNKWVIWAVTTVLLSYPSAHPIQVGWTSRNSNAVHSRTVSAAMYNMFVQAGGIVSSNVYRQDDAPHYHRGNRFLLITALINICLYLLTKAYYIFRNERRDRKWGAMTDSQRLEYLATTDDRGNKRLDFRFAH</sequence>
<dbReference type="FunCoup" id="H6BU35">
    <property type="interactions" value="67"/>
</dbReference>
<keyword evidence="4 6" id="KW-1133">Transmembrane helix</keyword>
<dbReference type="InterPro" id="IPR011701">
    <property type="entry name" value="MFS"/>
</dbReference>
<feature type="transmembrane region" description="Helical" evidence="6">
    <location>
        <begin position="289"/>
        <end position="310"/>
    </location>
</feature>
<keyword evidence="2" id="KW-0813">Transport</keyword>
<proteinExistence type="predicted"/>
<dbReference type="OrthoDB" id="1935484at2759"/>
<keyword evidence="8" id="KW-1185">Reference proteome</keyword>
<evidence type="ECO:0000313" key="7">
    <source>
        <dbReference type="EMBL" id="EHY55612.1"/>
    </source>
</evidence>